<accession>A0A0V1HEQ6</accession>
<dbReference type="AlphaFoldDB" id="A0A0V1HEQ6"/>
<gene>
    <name evidence="1" type="ORF">T11_15562</name>
</gene>
<name>A0A0V1HEQ6_9BILA</name>
<organism evidence="1 2">
    <name type="scientific">Trichinella zimbabwensis</name>
    <dbReference type="NCBI Taxonomy" id="268475"/>
    <lineage>
        <taxon>Eukaryota</taxon>
        <taxon>Metazoa</taxon>
        <taxon>Ecdysozoa</taxon>
        <taxon>Nematoda</taxon>
        <taxon>Enoplea</taxon>
        <taxon>Dorylaimia</taxon>
        <taxon>Trichinellida</taxon>
        <taxon>Trichinellidae</taxon>
        <taxon>Trichinella</taxon>
    </lineage>
</organism>
<proteinExistence type="predicted"/>
<dbReference type="Proteomes" id="UP000055024">
    <property type="component" value="Unassembled WGS sequence"/>
</dbReference>
<evidence type="ECO:0000313" key="1">
    <source>
        <dbReference type="EMBL" id="KRZ08937.1"/>
    </source>
</evidence>
<dbReference type="OrthoDB" id="5916930at2759"/>
<dbReference type="EMBL" id="JYDP01000079">
    <property type="protein sequence ID" value="KRZ08937.1"/>
    <property type="molecule type" value="Genomic_DNA"/>
</dbReference>
<protein>
    <submittedName>
        <fullName evidence="1">Uncharacterized protein</fullName>
    </submittedName>
</protein>
<evidence type="ECO:0000313" key="2">
    <source>
        <dbReference type="Proteomes" id="UP000055024"/>
    </source>
</evidence>
<keyword evidence="2" id="KW-1185">Reference proteome</keyword>
<sequence>MGEINLGAHSIEQYLLACCNDSSQETDESNIRYVWRFFSKNEDKMNYYFYRSCTNDCIPGCTPLDDVENRFMSCVSCSDYDFCNVDNASSFGFRHFKMHSLFIIRSDKQCTTQFFGPLLVILQTDAAMHSKRAYSRCQ</sequence>
<reference evidence="1 2" key="1">
    <citation type="submission" date="2015-01" db="EMBL/GenBank/DDBJ databases">
        <title>Evolution of Trichinella species and genotypes.</title>
        <authorList>
            <person name="Korhonen P.K."/>
            <person name="Edoardo P."/>
            <person name="Giuseppe L.R."/>
            <person name="Gasser R.B."/>
        </authorList>
    </citation>
    <scope>NUCLEOTIDE SEQUENCE [LARGE SCALE GENOMIC DNA]</scope>
    <source>
        <strain evidence="1">ISS1029</strain>
    </source>
</reference>
<comment type="caution">
    <text evidence="1">The sequence shown here is derived from an EMBL/GenBank/DDBJ whole genome shotgun (WGS) entry which is preliminary data.</text>
</comment>